<protein>
    <recommendedName>
        <fullName evidence="1">Rap1a immunity protein domain-containing protein</fullName>
    </recommendedName>
</protein>
<reference evidence="2" key="2">
    <citation type="submission" date="2020-09" db="EMBL/GenBank/DDBJ databases">
        <authorList>
            <person name="Sun Q."/>
            <person name="Sedlacek I."/>
        </authorList>
    </citation>
    <scope>NUCLEOTIDE SEQUENCE</scope>
    <source>
        <strain evidence="2">CCM 7086</strain>
    </source>
</reference>
<keyword evidence="3" id="KW-1185">Reference proteome</keyword>
<dbReference type="Proteomes" id="UP000620266">
    <property type="component" value="Unassembled WGS sequence"/>
</dbReference>
<sequence>MQMLLVGSFNTFALDGNYYHNVCNAKDAREGICVGFINGFMNGVSAQAYLTKQQKFFCLPEHVTTLQLIDLFKKQLRDEPQIRHLPSEVLFGGLLKDTFPCR</sequence>
<name>A0A8J2UMZ3_9BURK</name>
<evidence type="ECO:0000313" key="2">
    <source>
        <dbReference type="EMBL" id="GGC01067.1"/>
    </source>
</evidence>
<organism evidence="2 3">
    <name type="scientific">Oxalicibacterium flavum</name>
    <dbReference type="NCBI Taxonomy" id="179467"/>
    <lineage>
        <taxon>Bacteria</taxon>
        <taxon>Pseudomonadati</taxon>
        <taxon>Pseudomonadota</taxon>
        <taxon>Betaproteobacteria</taxon>
        <taxon>Burkholderiales</taxon>
        <taxon>Oxalobacteraceae</taxon>
        <taxon>Oxalicibacterium</taxon>
    </lineage>
</organism>
<gene>
    <name evidence="2" type="ORF">GCM10007205_07940</name>
</gene>
<evidence type="ECO:0000259" key="1">
    <source>
        <dbReference type="Pfam" id="PF18602"/>
    </source>
</evidence>
<dbReference type="EMBL" id="BMCG01000002">
    <property type="protein sequence ID" value="GGC01067.1"/>
    <property type="molecule type" value="Genomic_DNA"/>
</dbReference>
<comment type="caution">
    <text evidence="2">The sequence shown here is derived from an EMBL/GenBank/DDBJ whole genome shotgun (WGS) entry which is preliminary data.</text>
</comment>
<proteinExistence type="predicted"/>
<dbReference type="Pfam" id="PF18602">
    <property type="entry name" value="Rap1a"/>
    <property type="match status" value="1"/>
</dbReference>
<feature type="domain" description="Rap1a immunity protein" evidence="1">
    <location>
        <begin position="16"/>
        <end position="101"/>
    </location>
</feature>
<accession>A0A8J2UMZ3</accession>
<evidence type="ECO:0000313" key="3">
    <source>
        <dbReference type="Proteomes" id="UP000620266"/>
    </source>
</evidence>
<dbReference type="AlphaFoldDB" id="A0A8J2UMZ3"/>
<dbReference type="InterPro" id="IPR041238">
    <property type="entry name" value="Rap1a"/>
</dbReference>
<reference evidence="2" key="1">
    <citation type="journal article" date="2014" name="Int. J. Syst. Evol. Microbiol.">
        <title>Complete genome sequence of Corynebacterium casei LMG S-19264T (=DSM 44701T), isolated from a smear-ripened cheese.</title>
        <authorList>
            <consortium name="US DOE Joint Genome Institute (JGI-PGF)"/>
            <person name="Walter F."/>
            <person name="Albersmeier A."/>
            <person name="Kalinowski J."/>
            <person name="Ruckert C."/>
        </authorList>
    </citation>
    <scope>NUCLEOTIDE SEQUENCE</scope>
    <source>
        <strain evidence="2">CCM 7086</strain>
    </source>
</reference>